<dbReference type="Proteomes" id="UP000708208">
    <property type="component" value="Unassembled WGS sequence"/>
</dbReference>
<name>A0A8J2KX19_9HEXA</name>
<proteinExistence type="predicted"/>
<accession>A0A8J2KX19</accession>
<keyword evidence="2" id="KW-1185">Reference proteome</keyword>
<dbReference type="AlphaFoldDB" id="A0A8J2KX19"/>
<organism evidence="1 2">
    <name type="scientific">Allacma fusca</name>
    <dbReference type="NCBI Taxonomy" id="39272"/>
    <lineage>
        <taxon>Eukaryota</taxon>
        <taxon>Metazoa</taxon>
        <taxon>Ecdysozoa</taxon>
        <taxon>Arthropoda</taxon>
        <taxon>Hexapoda</taxon>
        <taxon>Collembola</taxon>
        <taxon>Symphypleona</taxon>
        <taxon>Sminthuridae</taxon>
        <taxon>Allacma</taxon>
    </lineage>
</organism>
<gene>
    <name evidence="1" type="ORF">AFUS01_LOCUS31210</name>
</gene>
<sequence length="197" mass="22616">MREYFLSMKEPKSMTLNDVLDELNDTFPAFLTPVVPIRFSYSNGEISMGELPADVEIRLPNLLQEYLGLPMDTVFTSNSKFPAKKELVEEQEEIEYEDLKPPEPKPLPGLANRILVLAPNLIQNQTYENQSVPLLRETKLIHDYNNEVEHIFNPVCYLPLEGEEVNSIRLNFVDESLTNLNFADQPVGVNLHFRPKP</sequence>
<comment type="caution">
    <text evidence="1">The sequence shown here is derived from an EMBL/GenBank/DDBJ whole genome shotgun (WGS) entry which is preliminary data.</text>
</comment>
<reference evidence="1" key="1">
    <citation type="submission" date="2021-06" db="EMBL/GenBank/DDBJ databases">
        <authorList>
            <person name="Hodson N. C."/>
            <person name="Mongue J. A."/>
            <person name="Jaron S. K."/>
        </authorList>
    </citation>
    <scope>NUCLEOTIDE SEQUENCE</scope>
</reference>
<evidence type="ECO:0000313" key="1">
    <source>
        <dbReference type="EMBL" id="CAG7820839.1"/>
    </source>
</evidence>
<dbReference type="EMBL" id="CAJVCH010491751">
    <property type="protein sequence ID" value="CAG7820839.1"/>
    <property type="molecule type" value="Genomic_DNA"/>
</dbReference>
<protein>
    <submittedName>
        <fullName evidence="1">Uncharacterized protein</fullName>
    </submittedName>
</protein>
<evidence type="ECO:0000313" key="2">
    <source>
        <dbReference type="Proteomes" id="UP000708208"/>
    </source>
</evidence>